<evidence type="ECO:0000256" key="1">
    <source>
        <dbReference type="ARBA" id="ARBA00004141"/>
    </source>
</evidence>
<dbReference type="Gene3D" id="3.40.50.300">
    <property type="entry name" value="P-loop containing nucleotide triphosphate hydrolases"/>
    <property type="match status" value="1"/>
</dbReference>
<dbReference type="InterPro" id="IPR050352">
    <property type="entry name" value="ABCG_transporters"/>
</dbReference>
<evidence type="ECO:0000256" key="3">
    <source>
        <dbReference type="ARBA" id="ARBA00022692"/>
    </source>
</evidence>
<dbReference type="EMBL" id="AJWK01031768">
    <property type="status" value="NOT_ANNOTATED_CDS"/>
    <property type="molecule type" value="Genomic_DNA"/>
</dbReference>
<dbReference type="GO" id="GO:0005886">
    <property type="term" value="C:plasma membrane"/>
    <property type="evidence" value="ECO:0007669"/>
    <property type="project" value="TreeGrafter"/>
</dbReference>
<dbReference type="GO" id="GO:0042626">
    <property type="term" value="F:ATPase-coupled transmembrane transporter activity"/>
    <property type="evidence" value="ECO:0007669"/>
    <property type="project" value="TreeGrafter"/>
</dbReference>
<keyword evidence="4" id="KW-1133">Transmembrane helix</keyword>
<keyword evidence="7" id="KW-1185">Reference proteome</keyword>
<dbReference type="Proteomes" id="UP000092461">
    <property type="component" value="Unassembled WGS sequence"/>
</dbReference>
<protein>
    <submittedName>
        <fullName evidence="6">Uncharacterized protein</fullName>
    </submittedName>
</protein>
<dbReference type="AlphaFoldDB" id="A0A1B0CW51"/>
<proteinExistence type="predicted"/>
<dbReference type="EMBL" id="AJWK01031770">
    <property type="status" value="NOT_ANNOTATED_CDS"/>
    <property type="molecule type" value="Genomic_DNA"/>
</dbReference>
<evidence type="ECO:0000256" key="5">
    <source>
        <dbReference type="ARBA" id="ARBA00023136"/>
    </source>
</evidence>
<comment type="subcellular location">
    <subcellularLocation>
        <location evidence="1">Membrane</location>
        <topology evidence="1">Multi-pass membrane protein</topology>
    </subcellularLocation>
</comment>
<dbReference type="EnsemblMetazoa" id="LLOJ009235-RA">
    <property type="protein sequence ID" value="LLOJ009235-PA"/>
    <property type="gene ID" value="LLOJ009235"/>
</dbReference>
<evidence type="ECO:0000313" key="6">
    <source>
        <dbReference type="EnsemblMetazoa" id="LLOJ009235-PA"/>
    </source>
</evidence>
<keyword evidence="5" id="KW-0472">Membrane</keyword>
<sequence length="164" mass="18187">MYSYFVTGTPEAHQPRLKPSQTLLLYRHSGLDSFSCTQVVDLLKQLAGQGRTIICTIHQPSAKLFAEFDQVYVLSLGECLYQGSTGNLVPYLQSINLPCPKYHNPADYNLTDLALVLGNPCNGVLGLLIRIHTTVFQKMLAKTCNTVGGLYMRCVYSNARQKSP</sequence>
<accession>A0A1B0CW51</accession>
<name>A0A1B0CW51_LUTLO</name>
<dbReference type="PANTHER" id="PTHR48041:SF26">
    <property type="entry name" value="FI22810P1"/>
    <property type="match status" value="1"/>
</dbReference>
<evidence type="ECO:0000256" key="4">
    <source>
        <dbReference type="ARBA" id="ARBA00022989"/>
    </source>
</evidence>
<evidence type="ECO:0000313" key="7">
    <source>
        <dbReference type="Proteomes" id="UP000092461"/>
    </source>
</evidence>
<dbReference type="EMBL" id="AJWK01031769">
    <property type="status" value="NOT_ANNOTATED_CDS"/>
    <property type="molecule type" value="Genomic_DNA"/>
</dbReference>
<keyword evidence="3" id="KW-0812">Transmembrane</keyword>
<dbReference type="VEuPathDB" id="VectorBase:LLOJ009235"/>
<keyword evidence="2" id="KW-0813">Transport</keyword>
<evidence type="ECO:0000256" key="2">
    <source>
        <dbReference type="ARBA" id="ARBA00022448"/>
    </source>
</evidence>
<dbReference type="SUPFAM" id="SSF52540">
    <property type="entry name" value="P-loop containing nucleoside triphosphate hydrolases"/>
    <property type="match status" value="1"/>
</dbReference>
<reference evidence="6" key="1">
    <citation type="submission" date="2020-05" db="UniProtKB">
        <authorList>
            <consortium name="EnsemblMetazoa"/>
        </authorList>
    </citation>
    <scope>IDENTIFICATION</scope>
    <source>
        <strain evidence="6">Jacobina</strain>
    </source>
</reference>
<dbReference type="InterPro" id="IPR027417">
    <property type="entry name" value="P-loop_NTPase"/>
</dbReference>
<dbReference type="PANTHER" id="PTHR48041">
    <property type="entry name" value="ABC TRANSPORTER G FAMILY MEMBER 28"/>
    <property type="match status" value="1"/>
</dbReference>
<organism evidence="6 7">
    <name type="scientific">Lutzomyia longipalpis</name>
    <name type="common">Sand fly</name>
    <dbReference type="NCBI Taxonomy" id="7200"/>
    <lineage>
        <taxon>Eukaryota</taxon>
        <taxon>Metazoa</taxon>
        <taxon>Ecdysozoa</taxon>
        <taxon>Arthropoda</taxon>
        <taxon>Hexapoda</taxon>
        <taxon>Insecta</taxon>
        <taxon>Pterygota</taxon>
        <taxon>Neoptera</taxon>
        <taxon>Endopterygota</taxon>
        <taxon>Diptera</taxon>
        <taxon>Nematocera</taxon>
        <taxon>Psychodoidea</taxon>
        <taxon>Psychodidae</taxon>
        <taxon>Lutzomyia</taxon>
        <taxon>Lutzomyia</taxon>
    </lineage>
</organism>